<dbReference type="SUPFAM" id="SSF55874">
    <property type="entry name" value="ATPase domain of HSP90 chaperone/DNA topoisomerase II/histidine kinase"/>
    <property type="match status" value="1"/>
</dbReference>
<dbReference type="SMART" id="SM00388">
    <property type="entry name" value="HisKA"/>
    <property type="match status" value="1"/>
</dbReference>
<evidence type="ECO:0000256" key="8">
    <source>
        <dbReference type="ARBA" id="ARBA00022989"/>
    </source>
</evidence>
<evidence type="ECO:0000259" key="13">
    <source>
        <dbReference type="PROSITE" id="PS50885"/>
    </source>
</evidence>
<dbReference type="PANTHER" id="PTHR45436">
    <property type="entry name" value="SENSOR HISTIDINE KINASE YKOH"/>
    <property type="match status" value="1"/>
</dbReference>
<evidence type="ECO:0000313" key="14">
    <source>
        <dbReference type="EMBL" id="GEP53172.1"/>
    </source>
</evidence>
<dbReference type="InterPro" id="IPR036890">
    <property type="entry name" value="HATPase_C_sf"/>
</dbReference>
<evidence type="ECO:0000256" key="7">
    <source>
        <dbReference type="ARBA" id="ARBA00022777"/>
    </source>
</evidence>
<keyword evidence="6 11" id="KW-0812">Transmembrane</keyword>
<dbReference type="PROSITE" id="PS50885">
    <property type="entry name" value="HAMP"/>
    <property type="match status" value="1"/>
</dbReference>
<keyword evidence="4" id="KW-0597">Phosphoprotein</keyword>
<dbReference type="OrthoDB" id="9815202at2"/>
<keyword evidence="5" id="KW-0808">Transferase</keyword>
<evidence type="ECO:0000256" key="9">
    <source>
        <dbReference type="ARBA" id="ARBA00023012"/>
    </source>
</evidence>
<keyword evidence="9" id="KW-0902">Two-component regulatory system</keyword>
<evidence type="ECO:0000256" key="5">
    <source>
        <dbReference type="ARBA" id="ARBA00022679"/>
    </source>
</evidence>
<dbReference type="Pfam" id="PF00512">
    <property type="entry name" value="HisKA"/>
    <property type="match status" value="1"/>
</dbReference>
<dbReference type="InterPro" id="IPR003661">
    <property type="entry name" value="HisK_dim/P_dom"/>
</dbReference>
<dbReference type="InterPro" id="IPR036097">
    <property type="entry name" value="HisK_dim/P_sf"/>
</dbReference>
<evidence type="ECO:0000259" key="12">
    <source>
        <dbReference type="PROSITE" id="PS50109"/>
    </source>
</evidence>
<evidence type="ECO:0000256" key="10">
    <source>
        <dbReference type="ARBA" id="ARBA00023136"/>
    </source>
</evidence>
<dbReference type="InterPro" id="IPR005467">
    <property type="entry name" value="His_kinase_dom"/>
</dbReference>
<evidence type="ECO:0000256" key="2">
    <source>
        <dbReference type="ARBA" id="ARBA00004370"/>
    </source>
</evidence>
<dbReference type="InterPro" id="IPR003660">
    <property type="entry name" value="HAMP_dom"/>
</dbReference>
<dbReference type="Proteomes" id="UP000321058">
    <property type="component" value="Unassembled WGS sequence"/>
</dbReference>
<dbReference type="GO" id="GO:0016020">
    <property type="term" value="C:membrane"/>
    <property type="evidence" value="ECO:0007669"/>
    <property type="project" value="UniProtKB-SubCell"/>
</dbReference>
<dbReference type="SUPFAM" id="SSF47384">
    <property type="entry name" value="Homodimeric domain of signal transducing histidine kinase"/>
    <property type="match status" value="1"/>
</dbReference>
<dbReference type="AlphaFoldDB" id="A0A512N2G2"/>
<evidence type="ECO:0000256" key="11">
    <source>
        <dbReference type="SAM" id="Phobius"/>
    </source>
</evidence>
<evidence type="ECO:0000313" key="15">
    <source>
        <dbReference type="Proteomes" id="UP000321058"/>
    </source>
</evidence>
<keyword evidence="10 11" id="KW-0472">Membrane</keyword>
<dbReference type="PANTHER" id="PTHR45436:SF5">
    <property type="entry name" value="SENSOR HISTIDINE KINASE TRCS"/>
    <property type="match status" value="1"/>
</dbReference>
<dbReference type="PRINTS" id="PR00344">
    <property type="entry name" value="BCTRLSENSOR"/>
</dbReference>
<sequence>MRRRLPRARTLLLATYLAVLLLPVGGITFLRLYESALIRQTEAELLAQAAVLSAAYRTAWLERATPAELVATPRATADWNVTPTPYSPERWRALLPQLDLADSPILPRAPEAAPANEPADPIARAVAKTLTPVLANVREMTLAAIRVVDAHGIVVAATADADLGRSLIGQQEVAQALQGAPVAVLRERPPITGSPSWESISRATTLRVFVTVPVVADGHVLGAVLVSRTPRNIVQTLYSKRHALLALAVVLIAAVAVLAWFAGYTVVRPTRQLAAMAERVAAGDVRAVQPLAAPMTREAQSLSDSIMVMARTLQARADYVRELALSVSHELKTPLTGIRGSTELLRDHLEEMSAEESAKFLANILDDTARLERLVRRILELARADALMPSGKETCDVAGIVREMAETARGKGQKVSVEGAEPLAAAIDRESFDIVLSNLLENAWQHGGPAASVRIAARAAPDGVVVEVSDDGRGISSGNSERVFDRFFTTAREAGGTGLGLAIARQRVAAFGGDITLLPAERGAAFRVRLRAA</sequence>
<dbReference type="EMBL" id="BKAJ01000004">
    <property type="protein sequence ID" value="GEP53172.1"/>
    <property type="molecule type" value="Genomic_DNA"/>
</dbReference>
<reference evidence="14 15" key="1">
    <citation type="submission" date="2019-07" db="EMBL/GenBank/DDBJ databases">
        <title>Whole genome shotgun sequence of Reyranella soli NBRC 108950.</title>
        <authorList>
            <person name="Hosoyama A."/>
            <person name="Uohara A."/>
            <person name="Ohji S."/>
            <person name="Ichikawa N."/>
        </authorList>
    </citation>
    <scope>NUCLEOTIDE SEQUENCE [LARGE SCALE GENOMIC DNA]</scope>
    <source>
        <strain evidence="14 15">NBRC 108950</strain>
    </source>
</reference>
<name>A0A512N2G2_9HYPH</name>
<evidence type="ECO:0000256" key="4">
    <source>
        <dbReference type="ARBA" id="ARBA00022553"/>
    </source>
</evidence>
<keyword evidence="8 11" id="KW-1133">Transmembrane helix</keyword>
<dbReference type="EC" id="2.7.13.3" evidence="3"/>
<evidence type="ECO:0000256" key="1">
    <source>
        <dbReference type="ARBA" id="ARBA00000085"/>
    </source>
</evidence>
<keyword evidence="7 14" id="KW-0418">Kinase</keyword>
<evidence type="ECO:0000256" key="3">
    <source>
        <dbReference type="ARBA" id="ARBA00012438"/>
    </source>
</evidence>
<dbReference type="PROSITE" id="PS50109">
    <property type="entry name" value="HIS_KIN"/>
    <property type="match status" value="1"/>
</dbReference>
<dbReference type="InterPro" id="IPR004358">
    <property type="entry name" value="Sig_transdc_His_kin-like_C"/>
</dbReference>
<dbReference type="InterPro" id="IPR050428">
    <property type="entry name" value="TCS_sensor_his_kinase"/>
</dbReference>
<dbReference type="RefSeq" id="WP_147145502.1">
    <property type="nucleotide sequence ID" value="NZ_BKAJ01000004.1"/>
</dbReference>
<dbReference type="GO" id="GO:0000155">
    <property type="term" value="F:phosphorelay sensor kinase activity"/>
    <property type="evidence" value="ECO:0007669"/>
    <property type="project" value="InterPro"/>
</dbReference>
<proteinExistence type="predicted"/>
<dbReference type="Pfam" id="PF02518">
    <property type="entry name" value="HATPase_c"/>
    <property type="match status" value="1"/>
</dbReference>
<dbReference type="InterPro" id="IPR003594">
    <property type="entry name" value="HATPase_dom"/>
</dbReference>
<dbReference type="Gene3D" id="1.10.287.130">
    <property type="match status" value="1"/>
</dbReference>
<dbReference type="CDD" id="cd00082">
    <property type="entry name" value="HisKA"/>
    <property type="match status" value="1"/>
</dbReference>
<protein>
    <recommendedName>
        <fullName evidence="3">histidine kinase</fullName>
        <ecNumber evidence="3">2.7.13.3</ecNumber>
    </recommendedName>
</protein>
<dbReference type="Gene3D" id="6.10.340.10">
    <property type="match status" value="1"/>
</dbReference>
<keyword evidence="15" id="KW-1185">Reference proteome</keyword>
<dbReference type="SMART" id="SM00387">
    <property type="entry name" value="HATPase_c"/>
    <property type="match status" value="1"/>
</dbReference>
<accession>A0A512N2G2</accession>
<comment type="caution">
    <text evidence="14">The sequence shown here is derived from an EMBL/GenBank/DDBJ whole genome shotgun (WGS) entry which is preliminary data.</text>
</comment>
<dbReference type="Gene3D" id="3.30.450.20">
    <property type="entry name" value="PAS domain"/>
    <property type="match status" value="1"/>
</dbReference>
<comment type="subcellular location">
    <subcellularLocation>
        <location evidence="2">Membrane</location>
    </subcellularLocation>
</comment>
<dbReference type="Gene3D" id="3.30.565.10">
    <property type="entry name" value="Histidine kinase-like ATPase, C-terminal domain"/>
    <property type="match status" value="1"/>
</dbReference>
<comment type="catalytic activity">
    <reaction evidence="1">
        <text>ATP + protein L-histidine = ADP + protein N-phospho-L-histidine.</text>
        <dbReference type="EC" id="2.7.13.3"/>
    </reaction>
</comment>
<evidence type="ECO:0000256" key="6">
    <source>
        <dbReference type="ARBA" id="ARBA00022692"/>
    </source>
</evidence>
<feature type="domain" description="Histidine kinase" evidence="12">
    <location>
        <begin position="326"/>
        <end position="533"/>
    </location>
</feature>
<organism evidence="14 15">
    <name type="scientific">Reyranella soli</name>
    <dbReference type="NCBI Taxonomy" id="1230389"/>
    <lineage>
        <taxon>Bacteria</taxon>
        <taxon>Pseudomonadati</taxon>
        <taxon>Pseudomonadota</taxon>
        <taxon>Alphaproteobacteria</taxon>
        <taxon>Hyphomicrobiales</taxon>
        <taxon>Reyranellaceae</taxon>
        <taxon>Reyranella</taxon>
    </lineage>
</organism>
<feature type="domain" description="HAMP" evidence="13">
    <location>
        <begin position="264"/>
        <end position="318"/>
    </location>
</feature>
<gene>
    <name evidence="14" type="ORF">RSO01_03380</name>
</gene>
<feature type="transmembrane region" description="Helical" evidence="11">
    <location>
        <begin position="243"/>
        <end position="267"/>
    </location>
</feature>